<dbReference type="RefSeq" id="XP_016609148.1">
    <property type="nucleotide sequence ID" value="XM_016752444.1"/>
</dbReference>
<accession>A0A0L0HJW7</accession>
<evidence type="ECO:0000313" key="2">
    <source>
        <dbReference type="EMBL" id="KND01109.1"/>
    </source>
</evidence>
<dbReference type="VEuPathDB" id="FungiDB:SPPG_04199"/>
<dbReference type="OrthoDB" id="2111746at2759"/>
<feature type="region of interest" description="Disordered" evidence="1">
    <location>
        <begin position="113"/>
        <end position="135"/>
    </location>
</feature>
<feature type="compositionally biased region" description="Low complexity" evidence="1">
    <location>
        <begin position="506"/>
        <end position="519"/>
    </location>
</feature>
<dbReference type="Proteomes" id="UP000053201">
    <property type="component" value="Unassembled WGS sequence"/>
</dbReference>
<feature type="region of interest" description="Disordered" evidence="1">
    <location>
        <begin position="500"/>
        <end position="564"/>
    </location>
</feature>
<feature type="compositionally biased region" description="Pro residues" evidence="1">
    <location>
        <begin position="113"/>
        <end position="134"/>
    </location>
</feature>
<keyword evidence="3" id="KW-1185">Reference proteome</keyword>
<name>A0A0L0HJW7_SPIPD</name>
<organism evidence="2 3">
    <name type="scientific">Spizellomyces punctatus (strain DAOM BR117)</name>
    <dbReference type="NCBI Taxonomy" id="645134"/>
    <lineage>
        <taxon>Eukaryota</taxon>
        <taxon>Fungi</taxon>
        <taxon>Fungi incertae sedis</taxon>
        <taxon>Chytridiomycota</taxon>
        <taxon>Chytridiomycota incertae sedis</taxon>
        <taxon>Chytridiomycetes</taxon>
        <taxon>Spizellomycetales</taxon>
        <taxon>Spizellomycetaceae</taxon>
        <taxon>Spizellomyces</taxon>
    </lineage>
</organism>
<protein>
    <submittedName>
        <fullName evidence="2">Uncharacterized protein</fullName>
    </submittedName>
</protein>
<dbReference type="EMBL" id="KQ257455">
    <property type="protein sequence ID" value="KND01109.1"/>
    <property type="molecule type" value="Genomic_DNA"/>
</dbReference>
<evidence type="ECO:0000256" key="1">
    <source>
        <dbReference type="SAM" id="MobiDB-lite"/>
    </source>
</evidence>
<evidence type="ECO:0000313" key="3">
    <source>
        <dbReference type="Proteomes" id="UP000053201"/>
    </source>
</evidence>
<reference evidence="2 3" key="1">
    <citation type="submission" date="2009-08" db="EMBL/GenBank/DDBJ databases">
        <title>The Genome Sequence of Spizellomyces punctatus strain DAOM BR117.</title>
        <authorList>
            <consortium name="The Broad Institute Genome Sequencing Platform"/>
            <person name="Russ C."/>
            <person name="Cuomo C."/>
            <person name="Shea T."/>
            <person name="Young S.K."/>
            <person name="Zeng Q."/>
            <person name="Koehrsen M."/>
            <person name="Haas B."/>
            <person name="Borodovsky M."/>
            <person name="Guigo R."/>
            <person name="Alvarado L."/>
            <person name="Berlin A."/>
            <person name="Bochicchio J."/>
            <person name="Borenstein D."/>
            <person name="Chapman S."/>
            <person name="Chen Z."/>
            <person name="Engels R."/>
            <person name="Freedman E."/>
            <person name="Gellesch M."/>
            <person name="Goldberg J."/>
            <person name="Griggs A."/>
            <person name="Gujja S."/>
            <person name="Heiman D."/>
            <person name="Hepburn T."/>
            <person name="Howarth C."/>
            <person name="Jen D."/>
            <person name="Larson L."/>
            <person name="Lewis B."/>
            <person name="Mehta T."/>
            <person name="Park D."/>
            <person name="Pearson M."/>
            <person name="Roberts A."/>
            <person name="Saif S."/>
            <person name="Shenoy N."/>
            <person name="Sisk P."/>
            <person name="Stolte C."/>
            <person name="Sykes S."/>
            <person name="Thomson T."/>
            <person name="Walk T."/>
            <person name="White J."/>
            <person name="Yandava C."/>
            <person name="Burger G."/>
            <person name="Gray M.W."/>
            <person name="Holland P.W.H."/>
            <person name="King N."/>
            <person name="Lang F.B.F."/>
            <person name="Roger A.J."/>
            <person name="Ruiz-Trillo I."/>
            <person name="Lander E."/>
            <person name="Nusbaum C."/>
        </authorList>
    </citation>
    <scope>NUCLEOTIDE SEQUENCE [LARGE SCALE GENOMIC DNA]</scope>
    <source>
        <strain evidence="2 3">DAOM BR117</strain>
    </source>
</reference>
<dbReference type="InParanoid" id="A0A0L0HJW7"/>
<gene>
    <name evidence="2" type="ORF">SPPG_04199</name>
</gene>
<feature type="compositionally biased region" description="Low complexity" evidence="1">
    <location>
        <begin position="542"/>
        <end position="561"/>
    </location>
</feature>
<proteinExistence type="predicted"/>
<sequence length="585" mass="62594">MPTTISIHPLPDTNNLLQGFYGIEQCSVRGLVRISHEPGFASLARRTAPLRIQTLSITLSGVALCLYTDISEGIDVTKREHVLLFKTVDLLTEIEVVPPGTVLEIPFDVPFPPDPDPATLPPPPPGTTPSPHLLPPSSAFLGRQSGGVNTYQGRVTYEVTATLTEVVGGAFSSIFGAVPTIRTATTSLHPFQVYDPRLLPTLLHPDIRRWRSAPGAVPVEYDIEVGSVAMGPGDPLRFAYRVVVASESARKGVRLKKISLVLREHHVVGEQRCQGRADDPEFPIERKGTKVKGTTELLRWEQTEQLPEASDGEFELSHIPRKEAVRSPSEKSPLPRPGLICRGGDGLYAESETVLRIPSLGGFAPSTAKITNPPPVPPEGTLLPAHVEVRHSLQVIIEFIGADKLVMESGCVLASVGKDDCDVLLREEPALVPPLDYDKVVGGEVWVPEYTPRDEVADEVKQMSGEALEAVRAVLRAERGEAIPSFPVAAEEMGLEVASSEALPVPSSSSSSSSSSSPSVDLVTDPVTNPSAGVPPFPSDSPSPLLLSSPSEPSDSASESSQRISPCIDKQVVIPCCVDVDEVGS</sequence>
<dbReference type="GeneID" id="27687662"/>
<dbReference type="AlphaFoldDB" id="A0A0L0HJW7"/>